<keyword evidence="3" id="KW-1185">Reference proteome</keyword>
<keyword evidence="1" id="KW-0812">Transmembrane</keyword>
<dbReference type="EMBL" id="GL945478">
    <property type="protein sequence ID" value="EGO01360.1"/>
    <property type="molecule type" value="Genomic_DNA"/>
</dbReference>
<evidence type="ECO:0000313" key="2">
    <source>
        <dbReference type="EMBL" id="EGO01360.1"/>
    </source>
</evidence>
<dbReference type="AlphaFoldDB" id="F8PST2"/>
<evidence type="ECO:0000256" key="1">
    <source>
        <dbReference type="SAM" id="Phobius"/>
    </source>
</evidence>
<dbReference type="Proteomes" id="UP000008063">
    <property type="component" value="Unassembled WGS sequence"/>
</dbReference>
<sequence>MEKHQCPGFESALKVFLNNSLGNNVDLENDQVDSVKARPSGKNNLLSQFDTVVVMNSPDCEATGIKGTRIGRLRVIFKLPKTLYSFDSSPNNWPKYHLAYVEWYSNLESTAEKDHLMYSVNKFLLNAISAIGAIIGFICTYVQTPLLYSKRLFPDVTIGNLSGQHSQGRDEDRSNKVVASQRSIQDSLSYAREVSKMYDLPPDTLNDFVHLASPMQIYCPYRRPYLSQTEQPFKITYHLPNILKLSDQMNVPDGALDNPEIKGHLISLIKKALTLMRSKIKDKLLLSVVEKMQISELYTLIASRGFDISLDYWKRACFLRKMLLVFRACSIENFWEVSSHLLRANRDRTRVQYE</sequence>
<reference evidence="3" key="1">
    <citation type="journal article" date="2011" name="Science">
        <title>The plant cell wall-decomposing machinery underlies the functional diversity of forest fungi.</title>
        <authorList>
            <person name="Eastwood D.C."/>
            <person name="Floudas D."/>
            <person name="Binder M."/>
            <person name="Majcherczyk A."/>
            <person name="Schneider P."/>
            <person name="Aerts A."/>
            <person name="Asiegbu F.O."/>
            <person name="Baker S.E."/>
            <person name="Barry K."/>
            <person name="Bendiksby M."/>
            <person name="Blumentritt M."/>
            <person name="Coutinho P.M."/>
            <person name="Cullen D."/>
            <person name="de Vries R.P."/>
            <person name="Gathman A."/>
            <person name="Goodell B."/>
            <person name="Henrissat B."/>
            <person name="Ihrmark K."/>
            <person name="Kauserud H."/>
            <person name="Kohler A."/>
            <person name="LaButti K."/>
            <person name="Lapidus A."/>
            <person name="Lavin J.L."/>
            <person name="Lee Y.-H."/>
            <person name="Lindquist E."/>
            <person name="Lilly W."/>
            <person name="Lucas S."/>
            <person name="Morin E."/>
            <person name="Murat C."/>
            <person name="Oguiza J.A."/>
            <person name="Park J."/>
            <person name="Pisabarro A.G."/>
            <person name="Riley R."/>
            <person name="Rosling A."/>
            <person name="Salamov A."/>
            <person name="Schmidt O."/>
            <person name="Schmutz J."/>
            <person name="Skrede I."/>
            <person name="Stenlid J."/>
            <person name="Wiebenga A."/>
            <person name="Xie X."/>
            <person name="Kuees U."/>
            <person name="Hibbett D.S."/>
            <person name="Hoffmeister D."/>
            <person name="Hoegberg N."/>
            <person name="Martin F."/>
            <person name="Grigoriev I.V."/>
            <person name="Watkinson S.C."/>
        </authorList>
    </citation>
    <scope>NUCLEOTIDE SEQUENCE [LARGE SCALE GENOMIC DNA]</scope>
    <source>
        <strain evidence="3">strain S7.3</strain>
    </source>
</reference>
<proteinExistence type="predicted"/>
<evidence type="ECO:0000313" key="3">
    <source>
        <dbReference type="Proteomes" id="UP000008063"/>
    </source>
</evidence>
<gene>
    <name evidence="2" type="ORF">SERLA73DRAFT_151815</name>
</gene>
<organism evidence="3">
    <name type="scientific">Serpula lacrymans var. lacrymans (strain S7.3)</name>
    <name type="common">Dry rot fungus</name>
    <dbReference type="NCBI Taxonomy" id="936435"/>
    <lineage>
        <taxon>Eukaryota</taxon>
        <taxon>Fungi</taxon>
        <taxon>Dikarya</taxon>
        <taxon>Basidiomycota</taxon>
        <taxon>Agaricomycotina</taxon>
        <taxon>Agaricomycetes</taxon>
        <taxon>Agaricomycetidae</taxon>
        <taxon>Boletales</taxon>
        <taxon>Coniophorineae</taxon>
        <taxon>Serpulaceae</taxon>
        <taxon>Serpula</taxon>
    </lineage>
</organism>
<feature type="transmembrane region" description="Helical" evidence="1">
    <location>
        <begin position="123"/>
        <end position="143"/>
    </location>
</feature>
<keyword evidence="1" id="KW-0472">Membrane</keyword>
<accession>F8PST2</accession>
<dbReference type="InParanoid" id="F8PST2"/>
<protein>
    <submittedName>
        <fullName evidence="2">Uncharacterized protein</fullName>
    </submittedName>
</protein>
<dbReference type="STRING" id="936435.F8PST2"/>
<keyword evidence="1" id="KW-1133">Transmembrane helix</keyword>
<name>F8PST2_SERL3</name>
<dbReference type="HOGENOM" id="CLU_783384_0_0_1"/>